<dbReference type="KEGG" id="dac:Daci_5387"/>
<dbReference type="STRING" id="398578.Daci_5387"/>
<dbReference type="InterPro" id="IPR000086">
    <property type="entry name" value="NUDIX_hydrolase_dom"/>
</dbReference>
<protein>
    <submittedName>
        <fullName evidence="2">NUDIX hydrolase</fullName>
    </submittedName>
</protein>
<dbReference type="Proteomes" id="UP000000784">
    <property type="component" value="Chromosome"/>
</dbReference>
<accession>A9BNX1</accession>
<dbReference type="GeneID" id="24114139"/>
<dbReference type="InterPro" id="IPR015797">
    <property type="entry name" value="NUDIX_hydrolase-like_dom_sf"/>
</dbReference>
<dbReference type="eggNOG" id="COG0494">
    <property type="taxonomic scope" value="Bacteria"/>
</dbReference>
<dbReference type="PROSITE" id="PS51462">
    <property type="entry name" value="NUDIX"/>
    <property type="match status" value="1"/>
</dbReference>
<evidence type="ECO:0000313" key="3">
    <source>
        <dbReference type="Proteomes" id="UP000000784"/>
    </source>
</evidence>
<gene>
    <name evidence="2" type="ordered locus">Daci_5387</name>
</gene>
<dbReference type="CDD" id="cd03676">
    <property type="entry name" value="NUDIX_Tnr3_like"/>
    <property type="match status" value="1"/>
</dbReference>
<dbReference type="Pfam" id="PF00293">
    <property type="entry name" value="NUDIX"/>
    <property type="match status" value="1"/>
</dbReference>
<organism evidence="2 3">
    <name type="scientific">Delftia acidovorans (strain DSM 14801 / SPH-1)</name>
    <dbReference type="NCBI Taxonomy" id="398578"/>
    <lineage>
        <taxon>Bacteria</taxon>
        <taxon>Pseudomonadati</taxon>
        <taxon>Pseudomonadota</taxon>
        <taxon>Betaproteobacteria</taxon>
        <taxon>Burkholderiales</taxon>
        <taxon>Comamonadaceae</taxon>
        <taxon>Delftia</taxon>
    </lineage>
</organism>
<evidence type="ECO:0000259" key="1">
    <source>
        <dbReference type="PROSITE" id="PS51462"/>
    </source>
</evidence>
<dbReference type="HOGENOM" id="CLU_048013_1_2_4"/>
<sequence>MSVQKRLTDPADPADPVDPAVQAWLDRLRADTRQPALQPRRPLLVAGQETGSLEDGLAALLPDDVMHAHGVALRLQAGQWHLQGQGDATTLLNALARVLRATGHSGPWRDEQLAVCNVQGQRIATVERGAVRPLGIATQAVHLVGETADGRIWVQQRADNKPTNPGMWDTLMGGMVAACDTVAEAVERETWEEAGLRVAELQGLRHGGHVLFERPSDEAEGRGFMRERIDWFSATVPPALEPGNQDGEVQAFALIERDQLVEWLLQGRFTPEAAQVLAAWLGW</sequence>
<name>A9BNX1_DELAS</name>
<feature type="domain" description="Nudix hydrolase" evidence="1">
    <location>
        <begin position="133"/>
        <end position="278"/>
    </location>
</feature>
<reference evidence="3" key="2">
    <citation type="submission" date="2007-11" db="EMBL/GenBank/DDBJ databases">
        <title>Complete sequence of Delftia acidovorans DSM 14801 / SPH-1.</title>
        <authorList>
            <person name="Copeland A."/>
            <person name="Lucas S."/>
            <person name="Lapidus A."/>
            <person name="Barry K."/>
            <person name="Glavina del Rio T."/>
            <person name="Dalin E."/>
            <person name="Tice H."/>
            <person name="Pitluck S."/>
            <person name="Lowry S."/>
            <person name="Clum A."/>
            <person name="Schmutz J."/>
            <person name="Larimer F."/>
            <person name="Land M."/>
            <person name="Hauser L."/>
            <person name="Kyrpides N."/>
            <person name="Kim E."/>
            <person name="Schleheck D."/>
            <person name="Richardson P."/>
        </authorList>
    </citation>
    <scope>NUCLEOTIDE SEQUENCE [LARGE SCALE GENOMIC DNA]</scope>
    <source>
        <strain evidence="3">DSM 14801 / SPH-1</strain>
    </source>
</reference>
<keyword evidence="2" id="KW-0378">Hydrolase</keyword>
<dbReference type="Gene3D" id="3.90.79.10">
    <property type="entry name" value="Nucleoside Triphosphate Pyrophosphohydrolase"/>
    <property type="match status" value="1"/>
</dbReference>
<dbReference type="SUPFAM" id="SSF55811">
    <property type="entry name" value="Nudix"/>
    <property type="match status" value="1"/>
</dbReference>
<dbReference type="AlphaFoldDB" id="A9BNX1"/>
<reference evidence="2 3" key="1">
    <citation type="journal article" date="2004" name="Appl. Environ. Microbiol.">
        <title>Mineralization of individual congeners of linear alkylbenzenesulfonate by defined pairs of heterotrophic bacteria.</title>
        <authorList>
            <person name="Schleheck D."/>
            <person name="Knepper T.P."/>
            <person name="Fischer K."/>
            <person name="Cook A.M."/>
        </authorList>
    </citation>
    <scope>NUCLEOTIDE SEQUENCE [LARGE SCALE GENOMIC DNA]</scope>
    <source>
        <strain evidence="3">DSM 14801 / SPH-1</strain>
    </source>
</reference>
<dbReference type="RefSeq" id="WP_012207185.1">
    <property type="nucleotide sequence ID" value="NC_010002.1"/>
</dbReference>
<evidence type="ECO:0000313" key="2">
    <source>
        <dbReference type="EMBL" id="ABX38016.1"/>
    </source>
</evidence>
<proteinExistence type="predicted"/>
<dbReference type="EMBL" id="CP000884">
    <property type="protein sequence ID" value="ABX38016.1"/>
    <property type="molecule type" value="Genomic_DNA"/>
</dbReference>
<keyword evidence="3" id="KW-1185">Reference proteome</keyword>
<dbReference type="GO" id="GO:0016787">
    <property type="term" value="F:hydrolase activity"/>
    <property type="evidence" value="ECO:0007669"/>
    <property type="project" value="UniProtKB-KW"/>
</dbReference>